<sequence length="96" mass="10608">MALSRSDTMNVEEEFAEQAVHAGVVPPLIELLRGRRVAVRALGHLAAYPHDVFFYSRLIYHCDLLTRGMGGVEMESRKAEEWASESVSYSAAGPSI</sequence>
<dbReference type="PANTHER" id="PTHR46578">
    <property type="entry name" value="ARM-REPEAT/TETRATRICOPEPTIDE REPEAT (TPR)-LIKE PROTEIN"/>
    <property type="match status" value="1"/>
</dbReference>
<proteinExistence type="predicted"/>
<name>A0AAN7LEJ3_TRANT</name>
<feature type="domain" description="ARM repeat N-terminal plant" evidence="1">
    <location>
        <begin position="7"/>
        <end position="49"/>
    </location>
</feature>
<reference evidence="2 3" key="1">
    <citation type="journal article" date="2023" name="Hortic Res">
        <title>Pangenome of water caltrop reveals structural variations and asymmetric subgenome divergence after allopolyploidization.</title>
        <authorList>
            <person name="Zhang X."/>
            <person name="Chen Y."/>
            <person name="Wang L."/>
            <person name="Yuan Y."/>
            <person name="Fang M."/>
            <person name="Shi L."/>
            <person name="Lu R."/>
            <person name="Comes H.P."/>
            <person name="Ma Y."/>
            <person name="Chen Y."/>
            <person name="Huang G."/>
            <person name="Zhou Y."/>
            <person name="Zheng Z."/>
            <person name="Qiu Y."/>
        </authorList>
    </citation>
    <scope>NUCLEOTIDE SEQUENCE [LARGE SCALE GENOMIC DNA]</scope>
    <source>
        <strain evidence="2">F231</strain>
    </source>
</reference>
<dbReference type="Pfam" id="PF26524">
    <property type="entry name" value="ARM_7"/>
    <property type="match status" value="2"/>
</dbReference>
<comment type="caution">
    <text evidence="2">The sequence shown here is derived from an EMBL/GenBank/DDBJ whole genome shotgun (WGS) entry which is preliminary data.</text>
</comment>
<evidence type="ECO:0000313" key="3">
    <source>
        <dbReference type="Proteomes" id="UP001346149"/>
    </source>
</evidence>
<feature type="domain" description="ARM repeat N-terminal plant" evidence="1">
    <location>
        <begin position="56"/>
        <end position="89"/>
    </location>
</feature>
<keyword evidence="3" id="KW-1185">Reference proteome</keyword>
<dbReference type="Proteomes" id="UP001346149">
    <property type="component" value="Unassembled WGS sequence"/>
</dbReference>
<evidence type="ECO:0000313" key="2">
    <source>
        <dbReference type="EMBL" id="KAK4783054.1"/>
    </source>
</evidence>
<protein>
    <recommendedName>
        <fullName evidence="1">ARM repeat N-terminal plant domain-containing protein</fullName>
    </recommendedName>
</protein>
<gene>
    <name evidence="2" type="ORF">SAY86_007428</name>
</gene>
<organism evidence="2 3">
    <name type="scientific">Trapa natans</name>
    <name type="common">Water chestnut</name>
    <dbReference type="NCBI Taxonomy" id="22666"/>
    <lineage>
        <taxon>Eukaryota</taxon>
        <taxon>Viridiplantae</taxon>
        <taxon>Streptophyta</taxon>
        <taxon>Embryophyta</taxon>
        <taxon>Tracheophyta</taxon>
        <taxon>Spermatophyta</taxon>
        <taxon>Magnoliopsida</taxon>
        <taxon>eudicotyledons</taxon>
        <taxon>Gunneridae</taxon>
        <taxon>Pentapetalae</taxon>
        <taxon>rosids</taxon>
        <taxon>malvids</taxon>
        <taxon>Myrtales</taxon>
        <taxon>Lythraceae</taxon>
        <taxon>Trapa</taxon>
    </lineage>
</organism>
<accession>A0AAN7LEJ3</accession>
<dbReference type="AlphaFoldDB" id="A0AAN7LEJ3"/>
<dbReference type="PANTHER" id="PTHR46578:SF2">
    <property type="entry name" value="ARM-REPEAT_TETRATRICOPEPTIDE REPEAT (TPR)-LIKE PROTEIN"/>
    <property type="match status" value="1"/>
</dbReference>
<dbReference type="EMBL" id="JAXQNO010000015">
    <property type="protein sequence ID" value="KAK4783054.1"/>
    <property type="molecule type" value="Genomic_DNA"/>
</dbReference>
<dbReference type="InterPro" id="IPR058868">
    <property type="entry name" value="ARM_7"/>
</dbReference>
<evidence type="ECO:0000259" key="1">
    <source>
        <dbReference type="Pfam" id="PF26524"/>
    </source>
</evidence>